<comment type="subunit">
    <text evidence="8">Interacts with the Sec translocase complex via SecD. Specifically interacts with transmembrane segments of nascent integral membrane proteins during membrane integration.</text>
</comment>
<evidence type="ECO:0000259" key="14">
    <source>
        <dbReference type="Pfam" id="PF02096"/>
    </source>
</evidence>
<feature type="transmembrane region" description="Helical" evidence="13">
    <location>
        <begin position="157"/>
        <end position="177"/>
    </location>
</feature>
<keyword evidence="4 12" id="KW-0812">Transmembrane</keyword>
<comment type="subcellular location">
    <subcellularLocation>
        <location evidence="1 12">Membrane</location>
        <topology evidence="1 12">Multi-pass membrane protein</topology>
    </subcellularLocation>
</comment>
<evidence type="ECO:0000256" key="1">
    <source>
        <dbReference type="ARBA" id="ARBA00004141"/>
    </source>
</evidence>
<dbReference type="NCBIfam" id="TIGR03592">
    <property type="entry name" value="yidC_oxa1_cterm"/>
    <property type="match status" value="1"/>
</dbReference>
<organism evidence="15 16">
    <name type="scientific">Rathayibacter festucae DSM 15932</name>
    <dbReference type="NCBI Taxonomy" id="1328866"/>
    <lineage>
        <taxon>Bacteria</taxon>
        <taxon>Bacillati</taxon>
        <taxon>Actinomycetota</taxon>
        <taxon>Actinomycetes</taxon>
        <taxon>Micrococcales</taxon>
        <taxon>Microbacteriaceae</taxon>
        <taxon>Rathayibacter</taxon>
    </lineage>
</organism>
<evidence type="ECO:0000256" key="11">
    <source>
        <dbReference type="ARBA" id="ARBA00033342"/>
    </source>
</evidence>
<dbReference type="PANTHER" id="PTHR12428">
    <property type="entry name" value="OXA1"/>
    <property type="match status" value="1"/>
</dbReference>
<feature type="transmembrane region" description="Helical" evidence="13">
    <location>
        <begin position="210"/>
        <end position="229"/>
    </location>
</feature>
<dbReference type="RefSeq" id="WP_127886005.1">
    <property type="nucleotide sequence ID" value="NZ_CP028137.1"/>
</dbReference>
<dbReference type="EMBL" id="CP028137">
    <property type="protein sequence ID" value="AZZ50904.1"/>
    <property type="molecule type" value="Genomic_DNA"/>
</dbReference>
<sequence length="251" mass="26340">MNFYDFPPIAAALDAASHLVTGLASALEPLVGGASAAAAIVLVTLLVRVLLIPVGISQGRAEITRRRLAPLLRELQRKHAKNPEALQRATMKLYADEKASPLAGCLPVLLQAPVVSLLYGLFVHPDIAGHGNALLDARLLDVPLGRSFVTALGGGDLAQLGVFAVLLGVIALVSWLARRVALRQAALTPVPEGTPAAVAQLTGVLSWMPFLTVVFAAFVPLAATLYLTVTTTWTLCERVIVRRALAGGARA</sequence>
<name>A0A3Q9UX86_9MICO</name>
<dbReference type="Proteomes" id="UP000285317">
    <property type="component" value="Chromosome"/>
</dbReference>
<evidence type="ECO:0000256" key="3">
    <source>
        <dbReference type="ARBA" id="ARBA00015325"/>
    </source>
</evidence>
<dbReference type="GO" id="GO:0005886">
    <property type="term" value="C:plasma membrane"/>
    <property type="evidence" value="ECO:0007669"/>
    <property type="project" value="TreeGrafter"/>
</dbReference>
<feature type="domain" description="Membrane insertase YidC/Oxa/ALB C-terminal" evidence="14">
    <location>
        <begin position="38"/>
        <end position="243"/>
    </location>
</feature>
<reference evidence="15 16" key="1">
    <citation type="submission" date="2018-03" db="EMBL/GenBank/DDBJ databases">
        <title>Bacteriophage NCPPB3778 and a type I-E CRISPR drive the evolution of the US Biological Select Agent, Rathayibacter toxicus.</title>
        <authorList>
            <person name="Davis E.W.II."/>
            <person name="Tabima J.F."/>
            <person name="Weisberg A.J."/>
            <person name="Dantas Lopes L."/>
            <person name="Wiseman M.S."/>
            <person name="Wiseman M.S."/>
            <person name="Pupko T."/>
            <person name="Belcher M.S."/>
            <person name="Sechler A.J."/>
            <person name="Tancos M.A."/>
            <person name="Schroeder B.K."/>
            <person name="Murray T.D."/>
            <person name="Luster D.G."/>
            <person name="Schneider W.L."/>
            <person name="Rogers E."/>
            <person name="Andreote F.D."/>
            <person name="Grunwald N.J."/>
            <person name="Putnam M.L."/>
            <person name="Chang J.H."/>
        </authorList>
    </citation>
    <scope>NUCLEOTIDE SEQUENCE [LARGE SCALE GENOMIC DNA]</scope>
    <source>
        <strain evidence="15 16">DSM 15932</strain>
    </source>
</reference>
<evidence type="ECO:0000256" key="6">
    <source>
        <dbReference type="ARBA" id="ARBA00023136"/>
    </source>
</evidence>
<evidence type="ECO:0000256" key="2">
    <source>
        <dbReference type="ARBA" id="ARBA00010527"/>
    </source>
</evidence>
<evidence type="ECO:0000256" key="12">
    <source>
        <dbReference type="RuleBase" id="RU003945"/>
    </source>
</evidence>
<evidence type="ECO:0000256" key="7">
    <source>
        <dbReference type="ARBA" id="ARBA00025034"/>
    </source>
</evidence>
<evidence type="ECO:0000256" key="4">
    <source>
        <dbReference type="ARBA" id="ARBA00022692"/>
    </source>
</evidence>
<protein>
    <recommendedName>
        <fullName evidence="3">Membrane protein insertase YidC</fullName>
    </recommendedName>
    <alternativeName>
        <fullName evidence="11">Foldase YidC</fullName>
    </alternativeName>
    <alternativeName>
        <fullName evidence="10">Membrane integrase YidC</fullName>
    </alternativeName>
    <alternativeName>
        <fullName evidence="9">Membrane protein YidC</fullName>
    </alternativeName>
</protein>
<feature type="transmembrane region" description="Helical" evidence="13">
    <location>
        <begin position="101"/>
        <end position="122"/>
    </location>
</feature>
<dbReference type="PANTHER" id="PTHR12428:SF65">
    <property type="entry name" value="CYTOCHROME C OXIDASE ASSEMBLY PROTEIN COX18, MITOCHONDRIAL"/>
    <property type="match status" value="1"/>
</dbReference>
<comment type="function">
    <text evidence="7">Required for the insertion and/or proper folding and/or complex formation of integral membrane proteins into the membrane. Involved in integration of membrane proteins that insert both dependently and independently of the Sec translocase complex, as well as at least some lipoproteins. Aids folding of multispanning membrane proteins.</text>
</comment>
<comment type="similarity">
    <text evidence="2">Belongs to the OXA1/ALB3/YidC family. Type 1 subfamily.</text>
</comment>
<accession>A0A3Q9UX86</accession>
<dbReference type="AlphaFoldDB" id="A0A3Q9UX86"/>
<evidence type="ECO:0000256" key="10">
    <source>
        <dbReference type="ARBA" id="ARBA00033245"/>
    </source>
</evidence>
<evidence type="ECO:0000313" key="15">
    <source>
        <dbReference type="EMBL" id="AZZ50904.1"/>
    </source>
</evidence>
<proteinExistence type="inferred from homology"/>
<evidence type="ECO:0000256" key="5">
    <source>
        <dbReference type="ARBA" id="ARBA00022989"/>
    </source>
</evidence>
<keyword evidence="5 13" id="KW-1133">Transmembrane helix</keyword>
<evidence type="ECO:0000256" key="8">
    <source>
        <dbReference type="ARBA" id="ARBA00026028"/>
    </source>
</evidence>
<dbReference type="KEGG" id="rfs:C1I64_01780"/>
<keyword evidence="6 13" id="KW-0472">Membrane</keyword>
<dbReference type="InterPro" id="IPR001708">
    <property type="entry name" value="YidC/ALB3/OXA1/COX18"/>
</dbReference>
<dbReference type="InterPro" id="IPR028055">
    <property type="entry name" value="YidC/Oxa/ALB_C"/>
</dbReference>
<evidence type="ECO:0000256" key="13">
    <source>
        <dbReference type="SAM" id="Phobius"/>
    </source>
</evidence>
<feature type="transmembrane region" description="Helical" evidence="13">
    <location>
        <begin position="36"/>
        <end position="56"/>
    </location>
</feature>
<gene>
    <name evidence="15" type="ORF">C1I64_01780</name>
</gene>
<dbReference type="GO" id="GO:0032977">
    <property type="term" value="F:membrane insertase activity"/>
    <property type="evidence" value="ECO:0007669"/>
    <property type="project" value="InterPro"/>
</dbReference>
<evidence type="ECO:0000256" key="9">
    <source>
        <dbReference type="ARBA" id="ARBA00031538"/>
    </source>
</evidence>
<evidence type="ECO:0000313" key="16">
    <source>
        <dbReference type="Proteomes" id="UP000285317"/>
    </source>
</evidence>
<dbReference type="Pfam" id="PF02096">
    <property type="entry name" value="60KD_IMP"/>
    <property type="match status" value="1"/>
</dbReference>
<dbReference type="GO" id="GO:0051205">
    <property type="term" value="P:protein insertion into membrane"/>
    <property type="evidence" value="ECO:0007669"/>
    <property type="project" value="TreeGrafter"/>
</dbReference>